<keyword evidence="1" id="KW-0813">Transport</keyword>
<dbReference type="Proteomes" id="UP000036045">
    <property type="component" value="Unassembled WGS sequence"/>
</dbReference>
<dbReference type="InterPro" id="IPR003439">
    <property type="entry name" value="ABC_transporter-like_ATP-bd"/>
</dbReference>
<evidence type="ECO:0000313" key="5">
    <source>
        <dbReference type="EMBL" id="KLV24492.1"/>
    </source>
</evidence>
<dbReference type="InterPro" id="IPR003593">
    <property type="entry name" value="AAA+_ATPase"/>
</dbReference>
<dbReference type="SMART" id="SM00382">
    <property type="entry name" value="AAA"/>
    <property type="match status" value="1"/>
</dbReference>
<dbReference type="OrthoDB" id="9802264at2"/>
<dbReference type="GO" id="GO:0016887">
    <property type="term" value="F:ATP hydrolysis activity"/>
    <property type="evidence" value="ECO:0007669"/>
    <property type="project" value="InterPro"/>
</dbReference>
<dbReference type="InterPro" id="IPR050093">
    <property type="entry name" value="ABC_SmlMolc_Importer"/>
</dbReference>
<dbReference type="InterPro" id="IPR027417">
    <property type="entry name" value="P-loop_NTPase"/>
</dbReference>
<evidence type="ECO:0000256" key="3">
    <source>
        <dbReference type="ARBA" id="ARBA00022840"/>
    </source>
</evidence>
<evidence type="ECO:0000256" key="2">
    <source>
        <dbReference type="ARBA" id="ARBA00022741"/>
    </source>
</evidence>
<evidence type="ECO:0000259" key="4">
    <source>
        <dbReference type="PROSITE" id="PS50893"/>
    </source>
</evidence>
<dbReference type="GO" id="GO:0005524">
    <property type="term" value="F:ATP binding"/>
    <property type="evidence" value="ECO:0007669"/>
    <property type="project" value="UniProtKB-KW"/>
</dbReference>
<proteinExistence type="predicted"/>
<dbReference type="InterPro" id="IPR017871">
    <property type="entry name" value="ABC_transporter-like_CS"/>
</dbReference>
<dbReference type="Gene3D" id="3.40.50.300">
    <property type="entry name" value="P-loop containing nucleotide triphosphate hydrolases"/>
    <property type="match status" value="1"/>
</dbReference>
<keyword evidence="3" id="KW-0067">ATP-binding</keyword>
<dbReference type="Pfam" id="PF00005">
    <property type="entry name" value="ABC_tran"/>
    <property type="match status" value="1"/>
</dbReference>
<evidence type="ECO:0000256" key="1">
    <source>
        <dbReference type="ARBA" id="ARBA00022448"/>
    </source>
</evidence>
<keyword evidence="6" id="KW-1185">Reference proteome</keyword>
<protein>
    <submittedName>
        <fullName evidence="5">Nitrate ABC transporter ATPase</fullName>
    </submittedName>
</protein>
<sequence length="247" mass="27974">MDSFVKMQDVSFTYDHTTIINKINLNLEKGKSYALIGKSGVGKSTLLHLLAGFLNPTEGEILMDGKRIQHPQKDIGFMFQDLGLFPWLNVFDAISMPLKLDNRKAKQEIKDMVTALIREVGLSGMESKYPTELSGGQQQRVALARTLINKPDLLLMDEPTSTLDEMTKEQIQQLIAEQVEKRQTTLLFVTHNIEEAVLLGEFILLLQDNGDIETIENPLFRVERAKDNLSFYKACIEVRKRLAAVHV</sequence>
<accession>A0A0J1IEV7</accession>
<gene>
    <name evidence="5" type="ORF">ABW02_17540</name>
</gene>
<evidence type="ECO:0000313" key="6">
    <source>
        <dbReference type="Proteomes" id="UP000036045"/>
    </source>
</evidence>
<name>A0A0J1IEV7_NIACI</name>
<dbReference type="AlphaFoldDB" id="A0A0J1IEV7"/>
<dbReference type="EMBL" id="LDPH01000020">
    <property type="protein sequence ID" value="KLV24492.1"/>
    <property type="molecule type" value="Genomic_DNA"/>
</dbReference>
<dbReference type="RefSeq" id="WP_047943574.1">
    <property type="nucleotide sequence ID" value="NZ_JARTLH010000032.1"/>
</dbReference>
<dbReference type="SUPFAM" id="SSF52540">
    <property type="entry name" value="P-loop containing nucleoside triphosphate hydrolases"/>
    <property type="match status" value="1"/>
</dbReference>
<organism evidence="5 6">
    <name type="scientific">Niallia circulans</name>
    <name type="common">Bacillus circulans</name>
    <dbReference type="NCBI Taxonomy" id="1397"/>
    <lineage>
        <taxon>Bacteria</taxon>
        <taxon>Bacillati</taxon>
        <taxon>Bacillota</taxon>
        <taxon>Bacilli</taxon>
        <taxon>Bacillales</taxon>
        <taxon>Bacillaceae</taxon>
        <taxon>Niallia</taxon>
    </lineage>
</organism>
<reference evidence="5 6" key="1">
    <citation type="submission" date="2015-05" db="EMBL/GenBank/DDBJ databases">
        <title>Whole genome sequence and identification of bacterial endophytes from Costus igneus.</title>
        <authorList>
            <person name="Lee Y.P."/>
            <person name="Gan H.M."/>
            <person name="Eng W."/>
            <person name="Wheatley M.S."/>
            <person name="Caraballo A."/>
            <person name="Polter S."/>
            <person name="Savka M.A."/>
            <person name="Hudson A.O."/>
        </authorList>
    </citation>
    <scope>NUCLEOTIDE SEQUENCE [LARGE SCALE GENOMIC DNA]</scope>
    <source>
        <strain evidence="5 6">RIT379</strain>
    </source>
</reference>
<dbReference type="PANTHER" id="PTHR42781:SF8">
    <property type="entry name" value="BICARBONATE TRANSPORT ATP-BINDING PROTEIN CMPC"/>
    <property type="match status" value="1"/>
</dbReference>
<dbReference type="PROSITE" id="PS00211">
    <property type="entry name" value="ABC_TRANSPORTER_1"/>
    <property type="match status" value="1"/>
</dbReference>
<comment type="caution">
    <text evidence="5">The sequence shown here is derived from an EMBL/GenBank/DDBJ whole genome shotgun (WGS) entry which is preliminary data.</text>
</comment>
<feature type="domain" description="ABC transporter" evidence="4">
    <location>
        <begin position="5"/>
        <end position="233"/>
    </location>
</feature>
<dbReference type="PROSITE" id="PS50893">
    <property type="entry name" value="ABC_TRANSPORTER_2"/>
    <property type="match status" value="1"/>
</dbReference>
<keyword evidence="2" id="KW-0547">Nucleotide-binding</keyword>
<dbReference type="PATRIC" id="fig|1397.4.peg.2207"/>
<dbReference type="PANTHER" id="PTHR42781">
    <property type="entry name" value="SPERMIDINE/PUTRESCINE IMPORT ATP-BINDING PROTEIN POTA"/>
    <property type="match status" value="1"/>
</dbReference>